<evidence type="ECO:0000259" key="16">
    <source>
        <dbReference type="PROSITE" id="PS50110"/>
    </source>
</evidence>
<keyword evidence="7" id="KW-0547">Nucleotide-binding</keyword>
<dbReference type="SUPFAM" id="SSF55874">
    <property type="entry name" value="ATPase domain of HSP90 chaperone/DNA topoisomerase II/histidine kinase"/>
    <property type="match status" value="1"/>
</dbReference>
<dbReference type="InterPro" id="IPR003661">
    <property type="entry name" value="HisK_dim/P_dom"/>
</dbReference>
<evidence type="ECO:0000256" key="9">
    <source>
        <dbReference type="ARBA" id="ARBA00022989"/>
    </source>
</evidence>
<dbReference type="SMART" id="SM00448">
    <property type="entry name" value="REC"/>
    <property type="match status" value="1"/>
</dbReference>
<keyword evidence="10" id="KW-0902">Two-component regulatory system</keyword>
<dbReference type="PROSITE" id="PS50894">
    <property type="entry name" value="HPT"/>
    <property type="match status" value="1"/>
</dbReference>
<dbReference type="Pfam" id="PF00512">
    <property type="entry name" value="HisKA"/>
    <property type="match status" value="1"/>
</dbReference>
<keyword evidence="11" id="KW-0472">Membrane</keyword>
<feature type="domain" description="HPt" evidence="17">
    <location>
        <begin position="1186"/>
        <end position="1282"/>
    </location>
</feature>
<evidence type="ECO:0000256" key="3">
    <source>
        <dbReference type="ARBA" id="ARBA00012438"/>
    </source>
</evidence>
<dbReference type="InterPro" id="IPR003594">
    <property type="entry name" value="HATPase_dom"/>
</dbReference>
<feature type="domain" description="Response regulatory" evidence="16">
    <location>
        <begin position="1025"/>
        <end position="1144"/>
    </location>
</feature>
<comment type="subcellular location">
    <subcellularLocation>
        <location evidence="2">Cell membrane</location>
        <topology evidence="2">Multi-pass membrane protein</topology>
    </subcellularLocation>
</comment>
<dbReference type="CDD" id="cd00082">
    <property type="entry name" value="HisKA"/>
    <property type="match status" value="1"/>
</dbReference>
<dbReference type="InterPro" id="IPR036890">
    <property type="entry name" value="HATPase_C_sf"/>
</dbReference>
<evidence type="ECO:0000256" key="4">
    <source>
        <dbReference type="ARBA" id="ARBA00022475"/>
    </source>
</evidence>
<dbReference type="CDD" id="cd01007">
    <property type="entry name" value="PBP2_BvgS_HisK_like"/>
    <property type="match status" value="2"/>
</dbReference>
<feature type="modified residue" description="4-aspartylphosphate" evidence="13">
    <location>
        <position position="1074"/>
    </location>
</feature>
<dbReference type="Pfam" id="PF02518">
    <property type="entry name" value="HATPase_c"/>
    <property type="match status" value="1"/>
</dbReference>
<evidence type="ECO:0000313" key="19">
    <source>
        <dbReference type="Proteomes" id="UP001317822"/>
    </source>
</evidence>
<dbReference type="InterPro" id="IPR011006">
    <property type="entry name" value="CheY-like_superfamily"/>
</dbReference>
<proteinExistence type="predicted"/>
<keyword evidence="14" id="KW-0732">Signal</keyword>
<reference evidence="18 19" key="1">
    <citation type="journal article" date="2023" name="Int. J. Syst. Evol. Microbiol.">
        <title>Physiological and genomic analyses of cobalamin (vitamin B12)-auxotrophy of Lysobacter auxotrophicus sp. nov., a methionine-auxotrophic chitinolytic bacterium isolated from chitin-treated soil.</title>
        <authorList>
            <person name="Saito A."/>
            <person name="Dohra H."/>
            <person name="Hamada M."/>
            <person name="Moriuchi R."/>
            <person name="Kotsuchibashi Y."/>
            <person name="Mori K."/>
        </authorList>
    </citation>
    <scope>NUCLEOTIDE SEQUENCE [LARGE SCALE GENOMIC DNA]</scope>
    <source>
        <strain evidence="18 19">5-21a</strain>
    </source>
</reference>
<dbReference type="SUPFAM" id="SSF53850">
    <property type="entry name" value="Periplasmic binding protein-like II"/>
    <property type="match status" value="2"/>
</dbReference>
<evidence type="ECO:0000256" key="12">
    <source>
        <dbReference type="PROSITE-ProRule" id="PRU00110"/>
    </source>
</evidence>
<evidence type="ECO:0000256" key="10">
    <source>
        <dbReference type="ARBA" id="ARBA00023012"/>
    </source>
</evidence>
<evidence type="ECO:0000256" key="14">
    <source>
        <dbReference type="SAM" id="SignalP"/>
    </source>
</evidence>
<feature type="chain" id="PRO_5045668773" description="histidine kinase" evidence="14">
    <location>
        <begin position="20"/>
        <end position="1287"/>
    </location>
</feature>
<dbReference type="PANTHER" id="PTHR45339:SF1">
    <property type="entry name" value="HYBRID SIGNAL TRANSDUCTION HISTIDINE KINASE J"/>
    <property type="match status" value="1"/>
</dbReference>
<evidence type="ECO:0000256" key="11">
    <source>
        <dbReference type="ARBA" id="ARBA00023136"/>
    </source>
</evidence>
<keyword evidence="19" id="KW-1185">Reference proteome</keyword>
<name>A0ABN6UKJ2_9GAMM</name>
<dbReference type="Gene3D" id="3.40.190.10">
    <property type="entry name" value="Periplasmic binding protein-like II"/>
    <property type="match status" value="4"/>
</dbReference>
<dbReference type="InterPro" id="IPR008207">
    <property type="entry name" value="Sig_transdc_His_kin_Hpt_dom"/>
</dbReference>
<dbReference type="PROSITE" id="PS50109">
    <property type="entry name" value="HIS_KIN"/>
    <property type="match status" value="1"/>
</dbReference>
<dbReference type="PANTHER" id="PTHR45339">
    <property type="entry name" value="HYBRID SIGNAL TRANSDUCTION HISTIDINE KINASE J"/>
    <property type="match status" value="1"/>
</dbReference>
<evidence type="ECO:0000256" key="8">
    <source>
        <dbReference type="ARBA" id="ARBA00022840"/>
    </source>
</evidence>
<dbReference type="InterPro" id="IPR005467">
    <property type="entry name" value="His_kinase_dom"/>
</dbReference>
<dbReference type="InterPro" id="IPR036097">
    <property type="entry name" value="HisK_dim/P_sf"/>
</dbReference>
<evidence type="ECO:0000256" key="2">
    <source>
        <dbReference type="ARBA" id="ARBA00004651"/>
    </source>
</evidence>
<keyword evidence="6" id="KW-0812">Transmembrane</keyword>
<dbReference type="EMBL" id="AP027041">
    <property type="protein sequence ID" value="BDU16852.1"/>
    <property type="molecule type" value="Genomic_DNA"/>
</dbReference>
<dbReference type="InterPro" id="IPR004358">
    <property type="entry name" value="Sig_transdc_His_kin-like_C"/>
</dbReference>
<dbReference type="Gene3D" id="3.30.450.20">
    <property type="entry name" value="PAS domain"/>
    <property type="match status" value="1"/>
</dbReference>
<dbReference type="SUPFAM" id="SSF47384">
    <property type="entry name" value="Homodimeric domain of signal transducing histidine kinase"/>
    <property type="match status" value="1"/>
</dbReference>
<dbReference type="InterPro" id="IPR001638">
    <property type="entry name" value="Solute-binding_3/MltF_N"/>
</dbReference>
<dbReference type="SMART" id="SM00387">
    <property type="entry name" value="HATPase_c"/>
    <property type="match status" value="1"/>
</dbReference>
<dbReference type="SMART" id="SM00062">
    <property type="entry name" value="PBPb"/>
    <property type="match status" value="2"/>
</dbReference>
<dbReference type="Gene3D" id="3.30.565.10">
    <property type="entry name" value="Histidine kinase-like ATPase, C-terminal domain"/>
    <property type="match status" value="1"/>
</dbReference>
<keyword evidence="4" id="KW-1003">Cell membrane</keyword>
<dbReference type="Gene3D" id="3.40.50.2300">
    <property type="match status" value="1"/>
</dbReference>
<feature type="signal peptide" evidence="14">
    <location>
        <begin position="1"/>
        <end position="19"/>
    </location>
</feature>
<dbReference type="Proteomes" id="UP001317822">
    <property type="component" value="Chromosome"/>
</dbReference>
<evidence type="ECO:0000256" key="13">
    <source>
        <dbReference type="PROSITE-ProRule" id="PRU00169"/>
    </source>
</evidence>
<dbReference type="SUPFAM" id="SSF52172">
    <property type="entry name" value="CheY-like"/>
    <property type="match status" value="1"/>
</dbReference>
<protein>
    <recommendedName>
        <fullName evidence="3">histidine kinase</fullName>
        <ecNumber evidence="3">2.7.13.3</ecNumber>
    </recommendedName>
</protein>
<organism evidence="18 19">
    <name type="scientific">Lysobacter auxotrophicus</name>
    <dbReference type="NCBI Taxonomy" id="2992573"/>
    <lineage>
        <taxon>Bacteria</taxon>
        <taxon>Pseudomonadati</taxon>
        <taxon>Pseudomonadota</taxon>
        <taxon>Gammaproteobacteria</taxon>
        <taxon>Lysobacterales</taxon>
        <taxon>Lysobacteraceae</taxon>
        <taxon>Lysobacter</taxon>
    </lineage>
</organism>
<dbReference type="SMART" id="SM00388">
    <property type="entry name" value="HisKA"/>
    <property type="match status" value="1"/>
</dbReference>
<keyword evidence="9" id="KW-1133">Transmembrane helix</keyword>
<comment type="catalytic activity">
    <reaction evidence="1">
        <text>ATP + protein L-histidine = ADP + protein N-phospho-L-histidine.</text>
        <dbReference type="EC" id="2.7.13.3"/>
    </reaction>
</comment>
<dbReference type="CDD" id="cd17546">
    <property type="entry name" value="REC_hyHK_CKI1_RcsC-like"/>
    <property type="match status" value="1"/>
</dbReference>
<dbReference type="InterPro" id="IPR001789">
    <property type="entry name" value="Sig_transdc_resp-reg_receiver"/>
</dbReference>
<gene>
    <name evidence="18" type="ORF">LA521A_20530</name>
</gene>
<dbReference type="Pfam" id="PF01627">
    <property type="entry name" value="Hpt"/>
    <property type="match status" value="1"/>
</dbReference>
<feature type="domain" description="Histidine kinase" evidence="15">
    <location>
        <begin position="690"/>
        <end position="911"/>
    </location>
</feature>
<dbReference type="Pfam" id="PF00497">
    <property type="entry name" value="SBP_bac_3"/>
    <property type="match status" value="2"/>
</dbReference>
<keyword evidence="8" id="KW-0067">ATP-binding</keyword>
<dbReference type="EC" id="2.7.13.3" evidence="3"/>
<dbReference type="SUPFAM" id="SSF47226">
    <property type="entry name" value="Histidine-containing phosphotransfer domain, HPT domain"/>
    <property type="match status" value="1"/>
</dbReference>
<evidence type="ECO:0000259" key="15">
    <source>
        <dbReference type="PROSITE" id="PS50109"/>
    </source>
</evidence>
<dbReference type="CDD" id="cd16922">
    <property type="entry name" value="HATPase_EvgS-ArcB-TorS-like"/>
    <property type="match status" value="1"/>
</dbReference>
<evidence type="ECO:0000259" key="17">
    <source>
        <dbReference type="PROSITE" id="PS50894"/>
    </source>
</evidence>
<dbReference type="PROSITE" id="PS50110">
    <property type="entry name" value="RESPONSE_REGULATORY"/>
    <property type="match status" value="1"/>
</dbReference>
<dbReference type="Gene3D" id="1.20.120.160">
    <property type="entry name" value="HPT domain"/>
    <property type="match status" value="1"/>
</dbReference>
<sequence length="1287" mass="140231">MFRRVAWLLLLFVANLAHAASIGLADDERQWVRTHPTITVATYEGGWPPFERFDGETLSGLGPAYLHEVARQLGVRVAVRRYPTWEEAFAAACRREVDVLMNVSLVPERTPCLVFTSAYFESAPVSVGLASRSDLLAPDRLASARILVDRGASIERSARARFPGARITAITDTRQALDALQNAQADVFIGNPYVARTTLATGAWPKLAVLAPIDLPPDTLHFAVPDDRKPLASAIDKALARITPQQRLAYETRWLGTSSTVVARAGRVPLTRDEELWLERIAPPRVGYARDWEPISFTGDDGRMSGVAAEYLQMMHTRLGLKLGPESSGNIEDLRGKMRRGEVDLVPMPASAPVGPEWALTSAFTRVSLVIVMRASSHAISGLDDLDGKRITIVGPARAARVKAELPNAVVVRVDGIPAGLRAVERGDADAYVGDMMSADRPLRSGQYPTLRLAAPAGFDEDLVFGVRGQYQPLIPLINRMLGALSAEERQRIRSGWLEVQVSSGVEWRTVAIGAAFAALLVSVLAFAYVRTRKEIRRREKTDSLMRDLTRNLPGVIFKITRDPQGNYALPFVAGNTRELFGLEHDELISGEQPGLAGRIDDRDRERLRATFDQSTMDLAPIEMDFRTVAPAPDRWIRVSAVARRLDDNLVHWSGYWVDVSASHRQSEALDAARQSAENAAAGRANFLAAMSHEIRTPMAGIAGIIEILSRSDVNDDQQYLLGLVQDYAQALRTILDDVLDLSRIEAGRLDLEPVETDLRVLVCNSIELVLDLCRRKNLRCLCHIDPSLAGMVLADPTRLRQILLNLLSNAIKFTSAGYVAVSLQVLDSGDGSQTWCLAVADTGIGIASEEQGKLFHAFTQAEASTSRTYGGSGLGLAICRRLSELMQARLELESARGAGTRVSLTLTTPVVRLDARDPSLDGRTIAIRAGDEDVADGLQEIVIAFGAQIVEPSQAQLLLADAPSPAGEGAHWVPLVPDSPDAPRHAIVIEPLLPTHVRRACVLALDDASTREHASAPITMRAGHILVAEDHSTNQLLMKRQLAELGLRCRVVSTGEQALAALATDHFDLLITDLQMPGMSGFELARAIRAGEAAEGRTALPILALSAGVMSEDEVRCRDAGMNGHLRKPIGLDELMRQLERWLPHEARDEAGDATASAPLQQPPPPLEAPLEPLDLAMLTRSFGSRETVCLVAEDLLANLPSDLDDLRRSHDEHDAERMGRALHRITGALGTFGYRNLAADLRTATRIAEAGTLVPSDEIARLLRRVDGTLFELGEFVTKSKAGVD</sequence>
<feature type="modified residue" description="Phosphohistidine" evidence="12">
    <location>
        <position position="1225"/>
    </location>
</feature>
<dbReference type="InterPro" id="IPR036641">
    <property type="entry name" value="HPT_dom_sf"/>
</dbReference>
<dbReference type="Pfam" id="PF00072">
    <property type="entry name" value="Response_reg"/>
    <property type="match status" value="1"/>
</dbReference>
<dbReference type="Gene3D" id="1.10.287.130">
    <property type="match status" value="1"/>
</dbReference>
<evidence type="ECO:0000313" key="18">
    <source>
        <dbReference type="EMBL" id="BDU16852.1"/>
    </source>
</evidence>
<keyword evidence="5 13" id="KW-0597">Phosphoprotein</keyword>
<evidence type="ECO:0000256" key="1">
    <source>
        <dbReference type="ARBA" id="ARBA00000085"/>
    </source>
</evidence>
<evidence type="ECO:0000256" key="5">
    <source>
        <dbReference type="ARBA" id="ARBA00022553"/>
    </source>
</evidence>
<evidence type="ECO:0000256" key="7">
    <source>
        <dbReference type="ARBA" id="ARBA00022741"/>
    </source>
</evidence>
<dbReference type="PRINTS" id="PR00344">
    <property type="entry name" value="BCTRLSENSOR"/>
</dbReference>
<evidence type="ECO:0000256" key="6">
    <source>
        <dbReference type="ARBA" id="ARBA00022692"/>
    </source>
</evidence>
<accession>A0ABN6UKJ2</accession>